<protein>
    <submittedName>
        <fullName evidence="9">Microtubule-associated protein 70-4</fullName>
    </submittedName>
</protein>
<dbReference type="PANTHER" id="PTHR31246:SF5">
    <property type="entry name" value="MICROTUBULE-ASSOCIATED PROTEIN 70-5"/>
    <property type="match status" value="1"/>
</dbReference>
<comment type="caution">
    <text evidence="9">The sequence shown here is derived from an EMBL/GenBank/DDBJ whole genome shotgun (WGS) entry which is preliminary data.</text>
</comment>
<keyword evidence="3" id="KW-0963">Cytoplasm</keyword>
<evidence type="ECO:0000256" key="4">
    <source>
        <dbReference type="ARBA" id="ARBA00022701"/>
    </source>
</evidence>
<dbReference type="AlphaFoldDB" id="A0A199VUZ5"/>
<feature type="compositionally biased region" description="Basic and acidic residues" evidence="8">
    <location>
        <begin position="501"/>
        <end position="546"/>
    </location>
</feature>
<organism evidence="9 10">
    <name type="scientific">Ananas comosus</name>
    <name type="common">Pineapple</name>
    <name type="synonym">Ananas ananas</name>
    <dbReference type="NCBI Taxonomy" id="4615"/>
    <lineage>
        <taxon>Eukaryota</taxon>
        <taxon>Viridiplantae</taxon>
        <taxon>Streptophyta</taxon>
        <taxon>Embryophyta</taxon>
        <taxon>Tracheophyta</taxon>
        <taxon>Spermatophyta</taxon>
        <taxon>Magnoliopsida</taxon>
        <taxon>Liliopsida</taxon>
        <taxon>Poales</taxon>
        <taxon>Bromeliaceae</taxon>
        <taxon>Bromelioideae</taxon>
        <taxon>Ananas</taxon>
    </lineage>
</organism>
<evidence type="ECO:0000313" key="9">
    <source>
        <dbReference type="EMBL" id="OAY80808.1"/>
    </source>
</evidence>
<reference evidence="9 10" key="1">
    <citation type="journal article" date="2016" name="DNA Res.">
        <title>The draft genome of MD-2 pineapple using hybrid error correction of long reads.</title>
        <authorList>
            <person name="Redwan R.M."/>
            <person name="Saidin A."/>
            <person name="Kumar S.V."/>
        </authorList>
    </citation>
    <scope>NUCLEOTIDE SEQUENCE [LARGE SCALE GENOMIC DNA]</scope>
    <source>
        <strain evidence="10">cv. MD2</strain>
        <tissue evidence="9">Leaf</tissue>
    </source>
</reference>
<dbReference type="GO" id="GO:0007010">
    <property type="term" value="P:cytoskeleton organization"/>
    <property type="evidence" value="ECO:0007669"/>
    <property type="project" value="InterPro"/>
</dbReference>
<gene>
    <name evidence="9" type="ORF">ACMD2_07067</name>
</gene>
<dbReference type="Pfam" id="PF07058">
    <property type="entry name" value="MAP70"/>
    <property type="match status" value="1"/>
</dbReference>
<evidence type="ECO:0000256" key="6">
    <source>
        <dbReference type="ARBA" id="ARBA00023212"/>
    </source>
</evidence>
<keyword evidence="5 7" id="KW-0175">Coiled coil</keyword>
<keyword evidence="6" id="KW-0206">Cytoskeleton</keyword>
<feature type="region of interest" description="Disordered" evidence="8">
    <location>
        <begin position="495"/>
        <end position="546"/>
    </location>
</feature>
<evidence type="ECO:0000256" key="3">
    <source>
        <dbReference type="ARBA" id="ARBA00022490"/>
    </source>
</evidence>
<accession>A0A199VUZ5</accession>
<evidence type="ECO:0000256" key="5">
    <source>
        <dbReference type="ARBA" id="ARBA00023054"/>
    </source>
</evidence>
<feature type="region of interest" description="Disordered" evidence="8">
    <location>
        <begin position="339"/>
        <end position="403"/>
    </location>
</feature>
<feature type="coiled-coil region" evidence="7">
    <location>
        <begin position="168"/>
        <end position="247"/>
    </location>
</feature>
<dbReference type="InterPro" id="IPR009768">
    <property type="entry name" value="MAP70"/>
</dbReference>
<evidence type="ECO:0000256" key="1">
    <source>
        <dbReference type="ARBA" id="ARBA00004245"/>
    </source>
</evidence>
<evidence type="ECO:0000313" key="10">
    <source>
        <dbReference type="Proteomes" id="UP000092600"/>
    </source>
</evidence>
<dbReference type="EMBL" id="LSRQ01000788">
    <property type="protein sequence ID" value="OAY80808.1"/>
    <property type="molecule type" value="Genomic_DNA"/>
</dbReference>
<sequence length="546" mass="61560">MLPSHSNPLALELNRLENLLREKERELVLAYNEIKALKVTELLKDKAVVELSNELKKLDEKLGAAEKQLQDKNLEIKRLTNEKKEALAAQFAAEAALRRVHAGQKDEKTIPLEAIVAPLESEIKRYKNEVAMLQEDKKASERATKSKEAALIEAENILCGALERALIVEEVQNQNIELRRQIEICQEEKKFVEKTNRQRTVEVEKLTQTIRELEESILAGGAAANAVRDYQRQVSEMKEEKRILKRELARVGVSANRVASAAANEWKDDRDKVMPVKQWLEERRFFQAEIQRLRDKIAVAERTAKAESQLKEKLKMRLKALEEGLKNVSNLPATAAVDSEQVTIKRPNSHLRQTPASKVLQQPNSLSQGAERKRSTSQPRASVAAKVLNHPNSVSESVDSTRKSVNGDYLVRKNLWAQSRKFVDDTGKENKGRNINSSAHFGKNVPGPQQVKADAHTEIEPPSNGVSEEIINSRKLREEQKGGLLSPKDGEIQVVQEKEDESVKTRSEAAATEKESPLSMMKENKRKSEVTNRAAKLDEAVQKCRT</sequence>
<evidence type="ECO:0000256" key="8">
    <source>
        <dbReference type="SAM" id="MobiDB-lite"/>
    </source>
</evidence>
<dbReference type="STRING" id="4615.A0A199VUZ5"/>
<feature type="coiled-coil region" evidence="7">
    <location>
        <begin position="13"/>
        <end position="89"/>
    </location>
</feature>
<proteinExistence type="inferred from homology"/>
<dbReference type="Proteomes" id="UP000092600">
    <property type="component" value="Unassembled WGS sequence"/>
</dbReference>
<keyword evidence="4" id="KW-0493">Microtubule</keyword>
<feature type="coiled-coil region" evidence="7">
    <location>
        <begin position="116"/>
        <end position="143"/>
    </location>
</feature>
<dbReference type="GO" id="GO:0005874">
    <property type="term" value="C:microtubule"/>
    <property type="evidence" value="ECO:0007669"/>
    <property type="project" value="UniProtKB-KW"/>
</dbReference>
<feature type="region of interest" description="Disordered" evidence="8">
    <location>
        <begin position="426"/>
        <end position="449"/>
    </location>
</feature>
<evidence type="ECO:0000256" key="7">
    <source>
        <dbReference type="SAM" id="Coils"/>
    </source>
</evidence>
<feature type="compositionally biased region" description="Polar residues" evidence="8">
    <location>
        <begin position="350"/>
        <end position="368"/>
    </location>
</feature>
<dbReference type="PANTHER" id="PTHR31246">
    <property type="entry name" value="MICROTUBULE-ASSOCIATED PROTEIN 70-2"/>
    <property type="match status" value="1"/>
</dbReference>
<name>A0A199VUZ5_ANACO</name>
<comment type="similarity">
    <text evidence="2">Belongs to the MAP70 family.</text>
</comment>
<evidence type="ECO:0000256" key="2">
    <source>
        <dbReference type="ARBA" id="ARBA00008825"/>
    </source>
</evidence>
<feature type="coiled-coil region" evidence="7">
    <location>
        <begin position="276"/>
        <end position="331"/>
    </location>
</feature>
<dbReference type="GO" id="GO:0008017">
    <property type="term" value="F:microtubule binding"/>
    <property type="evidence" value="ECO:0007669"/>
    <property type="project" value="InterPro"/>
</dbReference>
<comment type="subcellular location">
    <subcellularLocation>
        <location evidence="1">Cytoplasm</location>
        <location evidence="1">Cytoskeleton</location>
    </subcellularLocation>
</comment>